<keyword evidence="3" id="KW-1185">Reference proteome</keyword>
<feature type="compositionally biased region" description="Polar residues" evidence="1">
    <location>
        <begin position="64"/>
        <end position="77"/>
    </location>
</feature>
<gene>
    <name evidence="2" type="ORF">JTE90_020213</name>
</gene>
<protein>
    <recommendedName>
        <fullName evidence="4">Ubinuclein 1</fullName>
    </recommendedName>
</protein>
<evidence type="ECO:0008006" key="4">
    <source>
        <dbReference type="Google" id="ProtNLM"/>
    </source>
</evidence>
<feature type="region of interest" description="Disordered" evidence="1">
    <location>
        <begin position="1"/>
        <end position="99"/>
    </location>
</feature>
<dbReference type="AlphaFoldDB" id="A0AAV6TDA2"/>
<name>A0AAV6TDA2_9ARAC</name>
<evidence type="ECO:0000256" key="1">
    <source>
        <dbReference type="SAM" id="MobiDB-lite"/>
    </source>
</evidence>
<feature type="non-terminal residue" evidence="2">
    <location>
        <position position="1"/>
    </location>
</feature>
<accession>A0AAV6TDA2</accession>
<evidence type="ECO:0000313" key="2">
    <source>
        <dbReference type="EMBL" id="KAG8155748.1"/>
    </source>
</evidence>
<dbReference type="Proteomes" id="UP000827092">
    <property type="component" value="Unassembled WGS sequence"/>
</dbReference>
<feature type="compositionally biased region" description="Polar residues" evidence="1">
    <location>
        <begin position="1"/>
        <end position="23"/>
    </location>
</feature>
<comment type="caution">
    <text evidence="2">The sequence shown here is derived from an EMBL/GenBank/DDBJ whole genome shotgun (WGS) entry which is preliminary data.</text>
</comment>
<sequence length="125" mass="13162">QNINLTSAGLQNSGIISSSNSPRTKLLDQVKHNPLSQGLLGGNQSPSAASKIQTPNGPILAFAPSQTNKRSPATWATPSLPMHGVMATGPRSHIGPVPPVPHTHHSLPLQQSVFIWYSSSFSLAI</sequence>
<feature type="compositionally biased region" description="Polar residues" evidence="1">
    <location>
        <begin position="42"/>
        <end position="56"/>
    </location>
</feature>
<proteinExistence type="predicted"/>
<reference evidence="2 3" key="1">
    <citation type="journal article" date="2022" name="Nat. Ecol. Evol.">
        <title>A masculinizing supergene underlies an exaggerated male reproductive morph in a spider.</title>
        <authorList>
            <person name="Hendrickx F."/>
            <person name="De Corte Z."/>
            <person name="Sonet G."/>
            <person name="Van Belleghem S.M."/>
            <person name="Kostlbacher S."/>
            <person name="Vangestel C."/>
        </authorList>
    </citation>
    <scope>NUCLEOTIDE SEQUENCE [LARGE SCALE GENOMIC DNA]</scope>
    <source>
        <strain evidence="2">W744_W776</strain>
    </source>
</reference>
<organism evidence="2 3">
    <name type="scientific">Oedothorax gibbosus</name>
    <dbReference type="NCBI Taxonomy" id="931172"/>
    <lineage>
        <taxon>Eukaryota</taxon>
        <taxon>Metazoa</taxon>
        <taxon>Ecdysozoa</taxon>
        <taxon>Arthropoda</taxon>
        <taxon>Chelicerata</taxon>
        <taxon>Arachnida</taxon>
        <taxon>Araneae</taxon>
        <taxon>Araneomorphae</taxon>
        <taxon>Entelegynae</taxon>
        <taxon>Araneoidea</taxon>
        <taxon>Linyphiidae</taxon>
        <taxon>Erigoninae</taxon>
        <taxon>Oedothorax</taxon>
    </lineage>
</organism>
<dbReference type="EMBL" id="JAFNEN010006751">
    <property type="protein sequence ID" value="KAG8155748.1"/>
    <property type="molecule type" value="Genomic_DNA"/>
</dbReference>
<evidence type="ECO:0000313" key="3">
    <source>
        <dbReference type="Proteomes" id="UP000827092"/>
    </source>
</evidence>